<proteinExistence type="predicted"/>
<comment type="caution">
    <text evidence="3">The sequence shown here is derived from an EMBL/GenBank/DDBJ whole genome shotgun (WGS) entry which is preliminary data.</text>
</comment>
<sequence>MAALIMSKDYGDGNRRKPLKVTSAALETRLWAWIQAVESQNVCLSRKLIRMKASDILRELRDAWELGFSDGWLTAFERRHRLRYRNRPGEAGSADPATVANASKKLRISTLLSTSTIWTRRGFVMCGEVRATSQRPE</sequence>
<dbReference type="SMART" id="SM00674">
    <property type="entry name" value="CENPB"/>
    <property type="match status" value="1"/>
</dbReference>
<dbReference type="GO" id="GO:0003677">
    <property type="term" value="F:DNA binding"/>
    <property type="evidence" value="ECO:0007669"/>
    <property type="project" value="UniProtKB-KW"/>
</dbReference>
<name>A0A6A4D5R2_9STRA</name>
<keyword evidence="4" id="KW-1185">Reference proteome</keyword>
<reference evidence="3 4" key="1">
    <citation type="submission" date="2018-08" db="EMBL/GenBank/DDBJ databases">
        <title>Genomic investigation of the strawberry pathogen Phytophthora fragariae indicates pathogenicity is determined by transcriptional variation in three key races.</title>
        <authorList>
            <person name="Adams T.M."/>
            <person name="Armitage A.D."/>
            <person name="Sobczyk M.K."/>
            <person name="Bates H.J."/>
            <person name="Dunwell J.M."/>
            <person name="Nellist C.F."/>
            <person name="Harrison R.J."/>
        </authorList>
    </citation>
    <scope>NUCLEOTIDE SEQUENCE [LARGE SCALE GENOMIC DNA]</scope>
    <source>
        <strain evidence="3 4">SCRP333</strain>
    </source>
</reference>
<dbReference type="InterPro" id="IPR009057">
    <property type="entry name" value="Homeodomain-like_sf"/>
</dbReference>
<evidence type="ECO:0000313" key="3">
    <source>
        <dbReference type="EMBL" id="KAE9298212.1"/>
    </source>
</evidence>
<protein>
    <recommendedName>
        <fullName evidence="2">HTH CENPB-type domain-containing protein</fullName>
    </recommendedName>
</protein>
<feature type="domain" description="HTH CENPB-type" evidence="2">
    <location>
        <begin position="14"/>
        <end position="86"/>
    </location>
</feature>
<evidence type="ECO:0000256" key="1">
    <source>
        <dbReference type="ARBA" id="ARBA00023125"/>
    </source>
</evidence>
<keyword evidence="1" id="KW-0238">DNA-binding</keyword>
<dbReference type="Proteomes" id="UP000434957">
    <property type="component" value="Unassembled WGS sequence"/>
</dbReference>
<gene>
    <name evidence="3" type="ORF">PR003_g23301</name>
</gene>
<dbReference type="Pfam" id="PF03221">
    <property type="entry name" value="HTH_Tnp_Tc5"/>
    <property type="match status" value="1"/>
</dbReference>
<dbReference type="EMBL" id="QXFT01002441">
    <property type="protein sequence ID" value="KAE9298212.1"/>
    <property type="molecule type" value="Genomic_DNA"/>
</dbReference>
<evidence type="ECO:0000259" key="2">
    <source>
        <dbReference type="PROSITE" id="PS51253"/>
    </source>
</evidence>
<dbReference type="PROSITE" id="PS51253">
    <property type="entry name" value="HTH_CENPB"/>
    <property type="match status" value="1"/>
</dbReference>
<dbReference type="AlphaFoldDB" id="A0A6A4D5R2"/>
<evidence type="ECO:0000313" key="4">
    <source>
        <dbReference type="Proteomes" id="UP000434957"/>
    </source>
</evidence>
<dbReference type="SUPFAM" id="SSF46689">
    <property type="entry name" value="Homeodomain-like"/>
    <property type="match status" value="1"/>
</dbReference>
<dbReference type="Gene3D" id="1.10.10.60">
    <property type="entry name" value="Homeodomain-like"/>
    <property type="match status" value="1"/>
</dbReference>
<organism evidence="3 4">
    <name type="scientific">Phytophthora rubi</name>
    <dbReference type="NCBI Taxonomy" id="129364"/>
    <lineage>
        <taxon>Eukaryota</taxon>
        <taxon>Sar</taxon>
        <taxon>Stramenopiles</taxon>
        <taxon>Oomycota</taxon>
        <taxon>Peronosporomycetes</taxon>
        <taxon>Peronosporales</taxon>
        <taxon>Peronosporaceae</taxon>
        <taxon>Phytophthora</taxon>
    </lineage>
</organism>
<dbReference type="InterPro" id="IPR006600">
    <property type="entry name" value="HTH_CenpB_DNA-bd_dom"/>
</dbReference>
<accession>A0A6A4D5R2</accession>